<dbReference type="InterPro" id="IPR050491">
    <property type="entry name" value="AmpC-like"/>
</dbReference>
<proteinExistence type="predicted"/>
<dbReference type="EMBL" id="CP011129">
    <property type="protein sequence ID" value="ALN80412.1"/>
    <property type="molecule type" value="Genomic_DNA"/>
</dbReference>
<evidence type="ECO:0000259" key="2">
    <source>
        <dbReference type="Pfam" id="PF00144"/>
    </source>
</evidence>
<sequence>MLSAKKRCTTILAVALLTLPGLAGAANASEQANERTRQWIQQTMKDKRIPGLQIAVVEDGRVILSESYGLANVENRVPATRTTLFPINSATKSFTGVAMMQLAQAGQVDLAAPVSRYLDDLPVAWRNIRVRQLLAHTSGLPDIVDQQGLVGGASEADAWKAVRELPMAAPTGERFLYNQTNYGLLARIIAKQAKVPYERYIVERQFAAADMRRSTFGDSYDLVADAATMYSYFPRKTDAENAEPRLSHWFYDMPRGLWAGGGIQTTADEVAGWIIALSNGRLIDRARVQTMWTPEPLNSGADGAWAAGWPVLAKSPDRQVAGIGGARAAFVVYPDRRLAIVVLTNLVGANPEGFIPQIAEFYRPSQAKSEAKPAG</sequence>
<dbReference type="AlphaFoldDB" id="A0A0S2FA52"/>
<dbReference type="Proteomes" id="UP000060787">
    <property type="component" value="Chromosome"/>
</dbReference>
<evidence type="ECO:0000313" key="4">
    <source>
        <dbReference type="Proteomes" id="UP000060787"/>
    </source>
</evidence>
<organism evidence="3 4">
    <name type="scientific">Lysobacter antibioticus</name>
    <dbReference type="NCBI Taxonomy" id="84531"/>
    <lineage>
        <taxon>Bacteria</taxon>
        <taxon>Pseudomonadati</taxon>
        <taxon>Pseudomonadota</taxon>
        <taxon>Gammaproteobacteria</taxon>
        <taxon>Lysobacterales</taxon>
        <taxon>Lysobacteraceae</taxon>
        <taxon>Lysobacter</taxon>
    </lineage>
</organism>
<feature type="chain" id="PRO_5006596857" evidence="1">
    <location>
        <begin position="26"/>
        <end position="375"/>
    </location>
</feature>
<dbReference type="Gene3D" id="3.40.710.10">
    <property type="entry name" value="DD-peptidase/beta-lactamase superfamily"/>
    <property type="match status" value="1"/>
</dbReference>
<protein>
    <submittedName>
        <fullName evidence="3">Beta-lactamase family protein</fullName>
    </submittedName>
</protein>
<gene>
    <name evidence="3" type="ORF">LA76x_2279</name>
</gene>
<reference evidence="3 4" key="1">
    <citation type="journal article" date="2015" name="BMC Genomics">
        <title>Comparative genomics and metabolic profiling of the genus Lysobacter.</title>
        <authorList>
            <person name="de Bruijn I."/>
            <person name="Cheng X."/>
            <person name="de Jager V."/>
            <person name="Exposito R.G."/>
            <person name="Watrous J."/>
            <person name="Patel N."/>
            <person name="Postma J."/>
            <person name="Dorrestein P.C."/>
            <person name="Kobayashi D."/>
            <person name="Raaijmakers J.M."/>
        </authorList>
    </citation>
    <scope>NUCLEOTIDE SEQUENCE [LARGE SCALE GENOMIC DNA]</scope>
    <source>
        <strain evidence="3 4">76</strain>
    </source>
</reference>
<evidence type="ECO:0000256" key="1">
    <source>
        <dbReference type="SAM" id="SignalP"/>
    </source>
</evidence>
<feature type="domain" description="Beta-lactamase-related" evidence="2">
    <location>
        <begin position="37"/>
        <end position="352"/>
    </location>
</feature>
<dbReference type="InterPro" id="IPR012338">
    <property type="entry name" value="Beta-lactam/transpept-like"/>
</dbReference>
<keyword evidence="1" id="KW-0732">Signal</keyword>
<dbReference type="PANTHER" id="PTHR46825">
    <property type="entry name" value="D-ALANYL-D-ALANINE-CARBOXYPEPTIDASE/ENDOPEPTIDASE AMPH"/>
    <property type="match status" value="1"/>
</dbReference>
<dbReference type="PANTHER" id="PTHR46825:SF9">
    <property type="entry name" value="BETA-LACTAMASE-RELATED DOMAIN-CONTAINING PROTEIN"/>
    <property type="match status" value="1"/>
</dbReference>
<evidence type="ECO:0000313" key="3">
    <source>
        <dbReference type="EMBL" id="ALN80412.1"/>
    </source>
</evidence>
<dbReference type="Pfam" id="PF00144">
    <property type="entry name" value="Beta-lactamase"/>
    <property type="match status" value="1"/>
</dbReference>
<dbReference type="SUPFAM" id="SSF56601">
    <property type="entry name" value="beta-lactamase/transpeptidase-like"/>
    <property type="match status" value="1"/>
</dbReference>
<feature type="signal peptide" evidence="1">
    <location>
        <begin position="1"/>
        <end position="25"/>
    </location>
</feature>
<dbReference type="KEGG" id="lab:LA76x_2279"/>
<dbReference type="PATRIC" id="fig|84531.8.peg.2290"/>
<dbReference type="STRING" id="84531.LA76x_2279"/>
<keyword evidence="4" id="KW-1185">Reference proteome</keyword>
<dbReference type="RefSeq" id="WP_057917731.1">
    <property type="nucleotide sequence ID" value="NZ_CP011129.1"/>
</dbReference>
<name>A0A0S2FA52_LYSAN</name>
<dbReference type="eggNOG" id="COG1680">
    <property type="taxonomic scope" value="Bacteria"/>
</dbReference>
<accession>A0A0S2FA52</accession>
<dbReference type="InterPro" id="IPR001466">
    <property type="entry name" value="Beta-lactam-related"/>
</dbReference>